<accession>A0A336ME12</accession>
<dbReference type="EMBL" id="UFQT01000957">
    <property type="protein sequence ID" value="SSX28180.1"/>
    <property type="molecule type" value="Genomic_DNA"/>
</dbReference>
<sequence>MYVPKTSAKLKTCPTTTPPVTPIEHNTPNVPRSSNGAISDKYIGIVLVVSPEANPTASLPITNNSTNENVRQNWKHKPPKMYNMLHPKNAFFLPSLFETQAPERDPIAPPIRKIDTIEAHNVSSMSCDILISYCSYNVSLHQCLMYFPGELMTPMLYPHAIEAPNVVEMPVVISNGVHNDGGCKSHGIN</sequence>
<evidence type="ECO:0000256" key="1">
    <source>
        <dbReference type="SAM" id="MobiDB-lite"/>
    </source>
</evidence>
<proteinExistence type="predicted"/>
<name>A0A336ME12_CULSO</name>
<gene>
    <name evidence="2" type="primary">CSON015283</name>
</gene>
<feature type="region of interest" description="Disordered" evidence="1">
    <location>
        <begin position="1"/>
        <end position="34"/>
    </location>
</feature>
<reference evidence="2" key="1">
    <citation type="submission" date="2018-07" db="EMBL/GenBank/DDBJ databases">
        <authorList>
            <person name="Quirk P.G."/>
            <person name="Krulwich T.A."/>
        </authorList>
    </citation>
    <scope>NUCLEOTIDE SEQUENCE</scope>
</reference>
<dbReference type="VEuPathDB" id="VectorBase:CSON015283"/>
<dbReference type="AlphaFoldDB" id="A0A336ME12"/>
<protein>
    <submittedName>
        <fullName evidence="2">CSON015283 protein</fullName>
    </submittedName>
</protein>
<organism evidence="2">
    <name type="scientific">Culicoides sonorensis</name>
    <name type="common">Biting midge</name>
    <dbReference type="NCBI Taxonomy" id="179676"/>
    <lineage>
        <taxon>Eukaryota</taxon>
        <taxon>Metazoa</taxon>
        <taxon>Ecdysozoa</taxon>
        <taxon>Arthropoda</taxon>
        <taxon>Hexapoda</taxon>
        <taxon>Insecta</taxon>
        <taxon>Pterygota</taxon>
        <taxon>Neoptera</taxon>
        <taxon>Endopterygota</taxon>
        <taxon>Diptera</taxon>
        <taxon>Nematocera</taxon>
        <taxon>Chironomoidea</taxon>
        <taxon>Ceratopogonidae</taxon>
        <taxon>Ceratopogoninae</taxon>
        <taxon>Culicoides</taxon>
        <taxon>Monoculicoides</taxon>
    </lineage>
</organism>
<evidence type="ECO:0000313" key="2">
    <source>
        <dbReference type="EMBL" id="SSX28180.1"/>
    </source>
</evidence>
<feature type="compositionally biased region" description="Polar residues" evidence="1">
    <location>
        <begin position="24"/>
        <end position="34"/>
    </location>
</feature>